<comment type="caution">
    <text evidence="2">The sequence shown here is derived from an EMBL/GenBank/DDBJ whole genome shotgun (WGS) entry which is preliminary data.</text>
</comment>
<protein>
    <recommendedName>
        <fullName evidence="4">WD repeat-containing protein 93</fullName>
    </recommendedName>
</protein>
<accession>A0A8T3D0I6</accession>
<dbReference type="InterPro" id="IPR006885">
    <property type="entry name" value="NADH_UbQ_FeS_4_mit-like"/>
</dbReference>
<sequence>MPVYIRKGPTEIPEPSELGGSDGDEDSFLRDPELFQDRLPQPYRMIDNVLNRLLDKAWDLISEREALRAAQRNKKRAPLVAPAGEIKLPKRTNCLSCSEDGNYVFVGHSHGLCVVSTSSLINVAAWEDESVEITTVHSACLAEAMYLLATVDDLGVCRLFAFCPDFIHLIKSINDTDDISQRRVCTKFELSKGGAYAASVIQCSRASWLEVYGVPVESWLRELEAIHSVPEKQVRGTPTPPPKAMFSTILTQANTISTYPVVTSCDAGAAQLWSRGGEVLPLGLVLKTGPPKPLSGSSIKSPFEVLQRTDDGNVIGSGQNHMISIHQWEQREAAFKSVYRKYQCENKSTAKQAEAKSSQCTFHFLLPVGLSCCRSEAETNSGAPSAVCVWWSSSHNLFQYTLSKTVKDKPDAESQPDVVWPNAGHILCSATSRCTRFISLGLADGVVSVWDRCSGFPWAVLAVSDDSIFSRMLFLDQPVVAGDPFCSKKCAY</sequence>
<evidence type="ECO:0000313" key="2">
    <source>
        <dbReference type="EMBL" id="KAI1889440.1"/>
    </source>
</evidence>
<name>A0A8T3D0I6_9TELE</name>
<dbReference type="SUPFAM" id="SSF50969">
    <property type="entry name" value="YVTN repeat-like/Quinoprotein amine dehydrogenase"/>
    <property type="match status" value="1"/>
</dbReference>
<feature type="region of interest" description="Disordered" evidence="1">
    <location>
        <begin position="1"/>
        <end position="27"/>
    </location>
</feature>
<dbReference type="AlphaFoldDB" id="A0A8T3D0I6"/>
<evidence type="ECO:0000256" key="1">
    <source>
        <dbReference type="SAM" id="MobiDB-lite"/>
    </source>
</evidence>
<dbReference type="InterPro" id="IPR049547">
    <property type="entry name" value="WDR93_beta-prop"/>
</dbReference>
<keyword evidence="3" id="KW-1185">Reference proteome</keyword>
<evidence type="ECO:0000313" key="3">
    <source>
        <dbReference type="Proteomes" id="UP000829720"/>
    </source>
</evidence>
<gene>
    <name evidence="2" type="ORF">AGOR_G00162890</name>
</gene>
<proteinExistence type="predicted"/>
<dbReference type="GO" id="GO:0022900">
    <property type="term" value="P:electron transport chain"/>
    <property type="evidence" value="ECO:0007669"/>
    <property type="project" value="InterPro"/>
</dbReference>
<dbReference type="OrthoDB" id="547231at2759"/>
<dbReference type="InterPro" id="IPR011044">
    <property type="entry name" value="Quino_amine_DH_bsu"/>
</dbReference>
<dbReference type="Pfam" id="PF21030">
    <property type="entry name" value="WDR93"/>
    <property type="match status" value="1"/>
</dbReference>
<dbReference type="EMBL" id="JAERUA010000015">
    <property type="protein sequence ID" value="KAI1889440.1"/>
    <property type="molecule type" value="Genomic_DNA"/>
</dbReference>
<reference evidence="2" key="1">
    <citation type="submission" date="2021-01" db="EMBL/GenBank/DDBJ databases">
        <authorList>
            <person name="Zahm M."/>
            <person name="Roques C."/>
            <person name="Cabau C."/>
            <person name="Klopp C."/>
            <person name="Donnadieu C."/>
            <person name="Jouanno E."/>
            <person name="Lampietro C."/>
            <person name="Louis A."/>
            <person name="Herpin A."/>
            <person name="Echchiki A."/>
            <person name="Berthelot C."/>
            <person name="Parey E."/>
            <person name="Roest-Crollius H."/>
            <person name="Braasch I."/>
            <person name="Postlethwait J."/>
            <person name="Bobe J."/>
            <person name="Montfort J."/>
            <person name="Bouchez O."/>
            <person name="Begum T."/>
            <person name="Mejri S."/>
            <person name="Adams A."/>
            <person name="Chen W.-J."/>
            <person name="Guiguen Y."/>
        </authorList>
    </citation>
    <scope>NUCLEOTIDE SEQUENCE</scope>
    <source>
        <tissue evidence="2">Blood</tissue>
    </source>
</reference>
<dbReference type="PANTHER" id="PTHR12219:SF17">
    <property type="entry name" value="WD REPEAT-CONTAINING PROTEIN 93"/>
    <property type="match status" value="1"/>
</dbReference>
<evidence type="ECO:0008006" key="4">
    <source>
        <dbReference type="Google" id="ProtNLM"/>
    </source>
</evidence>
<organism evidence="2 3">
    <name type="scientific">Albula goreensis</name>
    <dbReference type="NCBI Taxonomy" id="1534307"/>
    <lineage>
        <taxon>Eukaryota</taxon>
        <taxon>Metazoa</taxon>
        <taxon>Chordata</taxon>
        <taxon>Craniata</taxon>
        <taxon>Vertebrata</taxon>
        <taxon>Euteleostomi</taxon>
        <taxon>Actinopterygii</taxon>
        <taxon>Neopterygii</taxon>
        <taxon>Teleostei</taxon>
        <taxon>Albuliformes</taxon>
        <taxon>Albulidae</taxon>
        <taxon>Albula</taxon>
    </lineage>
</organism>
<dbReference type="PANTHER" id="PTHR12219">
    <property type="entry name" value="NADH-UBIQUINONE OXIDOREDUCTASE"/>
    <property type="match status" value="1"/>
</dbReference>
<dbReference type="Proteomes" id="UP000829720">
    <property type="component" value="Unassembled WGS sequence"/>
</dbReference>